<name>A0A2T3ZRN5_TRIHA</name>
<protein>
    <recommendedName>
        <fullName evidence="4">NAD(P)-binding domain-containing protein</fullName>
    </recommendedName>
</protein>
<dbReference type="Pfam" id="PF13460">
    <property type="entry name" value="NAD_binding_10"/>
    <property type="match status" value="1"/>
</dbReference>
<dbReference type="AlphaFoldDB" id="A0A2T3ZRN5"/>
<keyword evidence="3" id="KW-0560">Oxidoreductase</keyword>
<gene>
    <name evidence="5" type="ORF">M431DRAFT_551913</name>
</gene>
<dbReference type="RefSeq" id="XP_024767132.1">
    <property type="nucleotide sequence ID" value="XM_024921357.1"/>
</dbReference>
<evidence type="ECO:0000259" key="4">
    <source>
        <dbReference type="Pfam" id="PF13460"/>
    </source>
</evidence>
<evidence type="ECO:0000313" key="5">
    <source>
        <dbReference type="EMBL" id="PTB47455.1"/>
    </source>
</evidence>
<dbReference type="PANTHER" id="PTHR47706">
    <property type="entry name" value="NMRA-LIKE FAMILY PROTEIN"/>
    <property type="match status" value="1"/>
</dbReference>
<sequence length="317" mass="34708">MVTVAIAGGTGGVGRAIVNSIVANGKHEAVVLARRSDDALAAKLGAPIIAVDYMNVPELAKTLEAHGVHTIISTINMRTTEGEPPEIELIRAADASKSTKRIISSEWGIPNTDDSQSNQLQVVRKLRAKEALRAAKTLESTVVYPGYFLDYYVSPAITTYLVPATLFVDMVHNEASIPGAGNTPVVYSHTSDVGELINASLDLERWEPETFVSCDKVTLNEFVELAEAAKGTKFKVSHDSVEDLKAGRWTELPGQVEAYKFFPKDQFQGFVIPYSLLIEAGAFDLKPEKTLNDVFPAIRTHTVRELLENAWKVYPHQ</sequence>
<keyword evidence="6" id="KW-1185">Reference proteome</keyword>
<dbReference type="InterPro" id="IPR016040">
    <property type="entry name" value="NAD(P)-bd_dom"/>
</dbReference>
<accession>A0A2T3ZRN5</accession>
<reference evidence="5 6" key="1">
    <citation type="submission" date="2016-07" db="EMBL/GenBank/DDBJ databases">
        <title>Multiple horizontal gene transfer events from other fungi enriched the ability of initially mycotrophic Trichoderma (Ascomycota) to feed on dead plant biomass.</title>
        <authorList>
            <consortium name="DOE Joint Genome Institute"/>
            <person name="Aerts A."/>
            <person name="Atanasova L."/>
            <person name="Chenthamara K."/>
            <person name="Zhang J."/>
            <person name="Grujic M."/>
            <person name="Henrissat B."/>
            <person name="Kuo A."/>
            <person name="Salamov A."/>
            <person name="Lipzen A."/>
            <person name="Labutti K."/>
            <person name="Barry K."/>
            <person name="Miao Y."/>
            <person name="Rahimi M.J."/>
            <person name="Shen Q."/>
            <person name="Grigoriev I.V."/>
            <person name="Kubicek C.P."/>
            <person name="Druzhinina I.S."/>
        </authorList>
    </citation>
    <scope>NUCLEOTIDE SEQUENCE [LARGE SCALE GENOMIC DNA]</scope>
    <source>
        <strain evidence="5 6">CBS 226.95</strain>
    </source>
</reference>
<feature type="domain" description="NAD(P)-binding" evidence="4">
    <location>
        <begin position="8"/>
        <end position="150"/>
    </location>
</feature>
<dbReference type="Gene3D" id="3.90.25.10">
    <property type="entry name" value="UDP-galactose 4-epimerase, domain 1"/>
    <property type="match status" value="1"/>
</dbReference>
<proteinExistence type="inferred from homology"/>
<dbReference type="GeneID" id="36629937"/>
<evidence type="ECO:0000313" key="6">
    <source>
        <dbReference type="Proteomes" id="UP000241690"/>
    </source>
</evidence>
<dbReference type="Proteomes" id="UP000241690">
    <property type="component" value="Unassembled WGS sequence"/>
</dbReference>
<dbReference type="PANTHER" id="PTHR47706:SF4">
    <property type="entry name" value="NMRA-LIKE DOMAIN-CONTAINING PROTEIN"/>
    <property type="match status" value="1"/>
</dbReference>
<dbReference type="InterPro" id="IPR036291">
    <property type="entry name" value="NAD(P)-bd_dom_sf"/>
</dbReference>
<keyword evidence="2" id="KW-0521">NADP</keyword>
<evidence type="ECO:0000256" key="1">
    <source>
        <dbReference type="ARBA" id="ARBA00005725"/>
    </source>
</evidence>
<dbReference type="SUPFAM" id="SSF51735">
    <property type="entry name" value="NAD(P)-binding Rossmann-fold domains"/>
    <property type="match status" value="1"/>
</dbReference>
<evidence type="ECO:0000256" key="2">
    <source>
        <dbReference type="ARBA" id="ARBA00022857"/>
    </source>
</evidence>
<dbReference type="Gene3D" id="3.40.50.720">
    <property type="entry name" value="NAD(P)-binding Rossmann-like Domain"/>
    <property type="match status" value="1"/>
</dbReference>
<dbReference type="InterPro" id="IPR051609">
    <property type="entry name" value="NmrA/Isoflavone_reductase-like"/>
</dbReference>
<dbReference type="EMBL" id="KZ679723">
    <property type="protein sequence ID" value="PTB47455.1"/>
    <property type="molecule type" value="Genomic_DNA"/>
</dbReference>
<organism evidence="5 6">
    <name type="scientific">Trichoderma harzianum CBS 226.95</name>
    <dbReference type="NCBI Taxonomy" id="983964"/>
    <lineage>
        <taxon>Eukaryota</taxon>
        <taxon>Fungi</taxon>
        <taxon>Dikarya</taxon>
        <taxon>Ascomycota</taxon>
        <taxon>Pezizomycotina</taxon>
        <taxon>Sordariomycetes</taxon>
        <taxon>Hypocreomycetidae</taxon>
        <taxon>Hypocreales</taxon>
        <taxon>Hypocreaceae</taxon>
        <taxon>Trichoderma</taxon>
    </lineage>
</organism>
<evidence type="ECO:0000256" key="3">
    <source>
        <dbReference type="ARBA" id="ARBA00023002"/>
    </source>
</evidence>
<comment type="similarity">
    <text evidence="1">Belongs to the NmrA-type oxidoreductase family. Isoflavone reductase subfamily.</text>
</comment>
<dbReference type="GO" id="GO:0016491">
    <property type="term" value="F:oxidoreductase activity"/>
    <property type="evidence" value="ECO:0007669"/>
    <property type="project" value="UniProtKB-KW"/>
</dbReference>